<evidence type="ECO:0000259" key="5">
    <source>
        <dbReference type="Pfam" id="PF02397"/>
    </source>
</evidence>
<keyword evidence="6" id="KW-0808">Transferase</keyword>
<feature type="domain" description="Bacterial sugar transferase" evidence="5">
    <location>
        <begin position="70"/>
        <end position="255"/>
    </location>
</feature>
<accession>A0ABV7UGT6</accession>
<feature type="region of interest" description="Disordered" evidence="3">
    <location>
        <begin position="1"/>
        <end position="32"/>
    </location>
</feature>
<dbReference type="PANTHER" id="PTHR30576">
    <property type="entry name" value="COLANIC BIOSYNTHESIS UDP-GLUCOSE LIPID CARRIER TRANSFERASE"/>
    <property type="match status" value="1"/>
</dbReference>
<feature type="compositionally biased region" description="Low complexity" evidence="3">
    <location>
        <begin position="16"/>
        <end position="26"/>
    </location>
</feature>
<feature type="transmembrane region" description="Helical" evidence="4">
    <location>
        <begin position="75"/>
        <end position="96"/>
    </location>
</feature>
<keyword evidence="2" id="KW-0270">Exopolysaccharide synthesis</keyword>
<gene>
    <name evidence="6" type="ORF">ACFONL_09375</name>
</gene>
<evidence type="ECO:0000256" key="4">
    <source>
        <dbReference type="SAM" id="Phobius"/>
    </source>
</evidence>
<comment type="similarity">
    <text evidence="1">Belongs to the bacterial sugar transferase family.</text>
</comment>
<dbReference type="EMBL" id="JBHRYC010000040">
    <property type="protein sequence ID" value="MFC3637584.1"/>
    <property type="molecule type" value="Genomic_DNA"/>
</dbReference>
<dbReference type="PANTHER" id="PTHR30576:SF21">
    <property type="entry name" value="UDP-GLUCOSE:UNDECAPRENYL-PHOSPHATE GLUCOSE-1-PHOSPHATE TRANSFERASE"/>
    <property type="match status" value="1"/>
</dbReference>
<evidence type="ECO:0000313" key="6">
    <source>
        <dbReference type="EMBL" id="MFC3637584.1"/>
    </source>
</evidence>
<evidence type="ECO:0000256" key="1">
    <source>
        <dbReference type="ARBA" id="ARBA00006464"/>
    </source>
</evidence>
<comment type="caution">
    <text evidence="6">The sequence shown here is derived from an EMBL/GenBank/DDBJ whole genome shotgun (WGS) entry which is preliminary data.</text>
</comment>
<dbReference type="InterPro" id="IPR003362">
    <property type="entry name" value="Bact_transf"/>
</dbReference>
<evidence type="ECO:0000256" key="2">
    <source>
        <dbReference type="ARBA" id="ARBA00023169"/>
    </source>
</evidence>
<dbReference type="Proteomes" id="UP001595704">
    <property type="component" value="Unassembled WGS sequence"/>
</dbReference>
<reference evidence="7" key="1">
    <citation type="journal article" date="2019" name="Int. J. Syst. Evol. Microbiol.">
        <title>The Global Catalogue of Microorganisms (GCM) 10K type strain sequencing project: providing services to taxonomists for standard genome sequencing and annotation.</title>
        <authorList>
            <consortium name="The Broad Institute Genomics Platform"/>
            <consortium name="The Broad Institute Genome Sequencing Center for Infectious Disease"/>
            <person name="Wu L."/>
            <person name="Ma J."/>
        </authorList>
    </citation>
    <scope>NUCLEOTIDE SEQUENCE [LARGE SCALE GENOMIC DNA]</scope>
    <source>
        <strain evidence="7">KCTC 42282</strain>
    </source>
</reference>
<sequence length="261" mass="28901">MDPTSQSNISHKRESSPNSTKNTTTPGMSPYIRDTRSDYPSWLLALPNNRANLVETGNETFNPYLISCRKRALDIGIASTVLVVLCPLLLTVGLIIRLSSPGPALFRQARTGAGGRAFTIYKFRSMKLHQQAPATVVQAQRGDDRITSFGHFIRRTSIDELPQILNVLNGTMSLVGPRPHAAEHDAYYTKRISRYAHRFTVLPGLSGLAQVNGARGATPRLADMERRLAYDLEYIQTASLRTDLRILAATVREMLLSSSAY</sequence>
<evidence type="ECO:0000256" key="3">
    <source>
        <dbReference type="SAM" id="MobiDB-lite"/>
    </source>
</evidence>
<dbReference type="GO" id="GO:0016740">
    <property type="term" value="F:transferase activity"/>
    <property type="evidence" value="ECO:0007669"/>
    <property type="project" value="UniProtKB-KW"/>
</dbReference>
<proteinExistence type="inferred from homology"/>
<evidence type="ECO:0000313" key="7">
    <source>
        <dbReference type="Proteomes" id="UP001595704"/>
    </source>
</evidence>
<organism evidence="6 7">
    <name type="scientific">Camelimonas fluminis</name>
    <dbReference type="NCBI Taxonomy" id="1576911"/>
    <lineage>
        <taxon>Bacteria</taxon>
        <taxon>Pseudomonadati</taxon>
        <taxon>Pseudomonadota</taxon>
        <taxon>Alphaproteobacteria</taxon>
        <taxon>Hyphomicrobiales</taxon>
        <taxon>Chelatococcaceae</taxon>
        <taxon>Camelimonas</taxon>
    </lineage>
</organism>
<keyword evidence="7" id="KW-1185">Reference proteome</keyword>
<protein>
    <submittedName>
        <fullName evidence="6">Sugar transferase</fullName>
    </submittedName>
</protein>
<keyword evidence="4" id="KW-0812">Transmembrane</keyword>
<keyword evidence="4" id="KW-0472">Membrane</keyword>
<dbReference type="Pfam" id="PF02397">
    <property type="entry name" value="Bac_transf"/>
    <property type="match status" value="1"/>
</dbReference>
<name>A0ABV7UGT6_9HYPH</name>
<dbReference type="RefSeq" id="WP_376853118.1">
    <property type="nucleotide sequence ID" value="NZ_JBHRYC010000040.1"/>
</dbReference>
<keyword evidence="4" id="KW-1133">Transmembrane helix</keyword>